<keyword evidence="10" id="KW-1185">Reference proteome</keyword>
<dbReference type="HOGENOM" id="CLU_497918_0_0_1"/>
<evidence type="ECO:0000256" key="3">
    <source>
        <dbReference type="ARBA" id="ARBA00023155"/>
    </source>
</evidence>
<comment type="subcellular location">
    <subcellularLocation>
        <location evidence="1 5 6">Nucleus</location>
    </subcellularLocation>
</comment>
<keyword evidence="2 5" id="KW-0238">DNA-binding</keyword>
<protein>
    <recommendedName>
        <fullName evidence="8">Homeobox domain-containing protein</fullName>
    </recommendedName>
</protein>
<evidence type="ECO:0000313" key="9">
    <source>
        <dbReference type="EMBL" id="KIO08620.1"/>
    </source>
</evidence>
<dbReference type="InParanoid" id="A0A0C3P5V6"/>
<proteinExistence type="predicted"/>
<dbReference type="CDD" id="cd00086">
    <property type="entry name" value="homeodomain"/>
    <property type="match status" value="1"/>
</dbReference>
<dbReference type="OrthoDB" id="6159439at2759"/>
<keyword evidence="4 5" id="KW-0539">Nucleus</keyword>
<dbReference type="InterPro" id="IPR009057">
    <property type="entry name" value="Homeodomain-like_sf"/>
</dbReference>
<sequence>MDSILQRILSCSKEYLGRIPPSKHFTPQANERNPSISLPEPPSLLSALVNVGAPIALAEEMQRAYQQRATELKQRYETAAIQLTLALSQCPGSSTSTSPQSKLFATFKELYTRKLEDWRRDCLSLYKRRAAISISQRDGSQRGRGTQTTFNIDYVPLLEHFFEENPFPSHGEKVLLANKSGMTYRQIHVWFQNKRTRSRKDRRKTVSNGATFPIDSRCHGTKQYMKRKDTRTGQSLPWDETVVPFKVQNPLDAPASPHAIPLIYPPSPRHKHIPENSLLQSHLLPWRRRPSVVCSPSLAATSVLDLIEMFSKLNIRDDQRRPMHSIHIPEIGAAVASITVKPFSAPLFAFCGPVSFVTKAALDPLPTVPAPRTPLHPFRAPSPGAQPVTLIPSNIRKASKTGRKVAPLPRRIPQVSIKSKQNLMRSIPDYSSYRSLSSGSSARSSSPELSLSVATTPEVGSPFPLSLSDESPPVQESHLPTDHGVFGGLAADRLSGELWLNPSSASNPTPHTIPEISVSQATSSTIMRAMRKAAPPSHARLPLCVGS</sequence>
<evidence type="ECO:0000256" key="2">
    <source>
        <dbReference type="ARBA" id="ARBA00023125"/>
    </source>
</evidence>
<feature type="DNA-binding region" description="Homeobox" evidence="5">
    <location>
        <begin position="143"/>
        <end position="202"/>
    </location>
</feature>
<evidence type="ECO:0000256" key="4">
    <source>
        <dbReference type="ARBA" id="ARBA00023242"/>
    </source>
</evidence>
<evidence type="ECO:0000256" key="1">
    <source>
        <dbReference type="ARBA" id="ARBA00004123"/>
    </source>
</evidence>
<evidence type="ECO:0000256" key="7">
    <source>
        <dbReference type="SAM" id="MobiDB-lite"/>
    </source>
</evidence>
<feature type="domain" description="Homeobox" evidence="8">
    <location>
        <begin position="141"/>
        <end position="201"/>
    </location>
</feature>
<keyword evidence="3 5" id="KW-0371">Homeobox</keyword>
<evidence type="ECO:0000259" key="8">
    <source>
        <dbReference type="PROSITE" id="PS50071"/>
    </source>
</evidence>
<dbReference type="Gene3D" id="1.10.10.60">
    <property type="entry name" value="Homeodomain-like"/>
    <property type="match status" value="1"/>
</dbReference>
<accession>A0A0C3P5V6</accession>
<dbReference type="PANTHER" id="PTHR24339:SF28">
    <property type="entry name" value="E5-RELATED"/>
    <property type="match status" value="1"/>
</dbReference>
<feature type="compositionally biased region" description="Low complexity" evidence="7">
    <location>
        <begin position="435"/>
        <end position="452"/>
    </location>
</feature>
<dbReference type="GO" id="GO:0005634">
    <property type="term" value="C:nucleus"/>
    <property type="evidence" value="ECO:0007669"/>
    <property type="project" value="UniProtKB-SubCell"/>
</dbReference>
<dbReference type="GO" id="GO:0000981">
    <property type="term" value="F:DNA-binding transcription factor activity, RNA polymerase II-specific"/>
    <property type="evidence" value="ECO:0007669"/>
    <property type="project" value="TreeGrafter"/>
</dbReference>
<name>A0A0C3P5V6_PISTI</name>
<dbReference type="AlphaFoldDB" id="A0A0C3P5V6"/>
<gene>
    <name evidence="9" type="ORF">M404DRAFT_997543</name>
</gene>
<evidence type="ECO:0000256" key="6">
    <source>
        <dbReference type="RuleBase" id="RU000682"/>
    </source>
</evidence>
<dbReference type="SUPFAM" id="SSF46689">
    <property type="entry name" value="Homeodomain-like"/>
    <property type="match status" value="1"/>
</dbReference>
<feature type="region of interest" description="Disordered" evidence="7">
    <location>
        <begin position="435"/>
        <end position="486"/>
    </location>
</feature>
<dbReference type="STRING" id="870435.A0A0C3P5V6"/>
<dbReference type="InterPro" id="IPR050877">
    <property type="entry name" value="EMX-VAX-Noto_Homeobox_TFs"/>
</dbReference>
<evidence type="ECO:0000256" key="5">
    <source>
        <dbReference type="PROSITE-ProRule" id="PRU00108"/>
    </source>
</evidence>
<dbReference type="Pfam" id="PF00046">
    <property type="entry name" value="Homeodomain"/>
    <property type="match status" value="1"/>
</dbReference>
<dbReference type="PANTHER" id="PTHR24339">
    <property type="entry name" value="HOMEOBOX PROTEIN EMX-RELATED"/>
    <property type="match status" value="1"/>
</dbReference>
<dbReference type="InterPro" id="IPR001356">
    <property type="entry name" value="HD"/>
</dbReference>
<evidence type="ECO:0000313" key="10">
    <source>
        <dbReference type="Proteomes" id="UP000054217"/>
    </source>
</evidence>
<dbReference type="SMART" id="SM00389">
    <property type="entry name" value="HOX"/>
    <property type="match status" value="1"/>
</dbReference>
<dbReference type="Proteomes" id="UP000054217">
    <property type="component" value="Unassembled WGS sequence"/>
</dbReference>
<reference evidence="9 10" key="1">
    <citation type="submission" date="2014-04" db="EMBL/GenBank/DDBJ databases">
        <authorList>
            <consortium name="DOE Joint Genome Institute"/>
            <person name="Kuo A."/>
            <person name="Kohler A."/>
            <person name="Costa M.D."/>
            <person name="Nagy L.G."/>
            <person name="Floudas D."/>
            <person name="Copeland A."/>
            <person name="Barry K.W."/>
            <person name="Cichocki N."/>
            <person name="Veneault-Fourrey C."/>
            <person name="LaButti K."/>
            <person name="Lindquist E.A."/>
            <person name="Lipzen A."/>
            <person name="Lundell T."/>
            <person name="Morin E."/>
            <person name="Murat C."/>
            <person name="Sun H."/>
            <person name="Tunlid A."/>
            <person name="Henrissat B."/>
            <person name="Grigoriev I.V."/>
            <person name="Hibbett D.S."/>
            <person name="Martin F."/>
            <person name="Nordberg H.P."/>
            <person name="Cantor M.N."/>
            <person name="Hua S.X."/>
        </authorList>
    </citation>
    <scope>NUCLEOTIDE SEQUENCE [LARGE SCALE GENOMIC DNA]</scope>
    <source>
        <strain evidence="9 10">Marx 270</strain>
    </source>
</reference>
<reference evidence="10" key="2">
    <citation type="submission" date="2015-01" db="EMBL/GenBank/DDBJ databases">
        <title>Evolutionary Origins and Diversification of the Mycorrhizal Mutualists.</title>
        <authorList>
            <consortium name="DOE Joint Genome Institute"/>
            <consortium name="Mycorrhizal Genomics Consortium"/>
            <person name="Kohler A."/>
            <person name="Kuo A."/>
            <person name="Nagy L.G."/>
            <person name="Floudas D."/>
            <person name="Copeland A."/>
            <person name="Barry K.W."/>
            <person name="Cichocki N."/>
            <person name="Veneault-Fourrey C."/>
            <person name="LaButti K."/>
            <person name="Lindquist E.A."/>
            <person name="Lipzen A."/>
            <person name="Lundell T."/>
            <person name="Morin E."/>
            <person name="Murat C."/>
            <person name="Riley R."/>
            <person name="Ohm R."/>
            <person name="Sun H."/>
            <person name="Tunlid A."/>
            <person name="Henrissat B."/>
            <person name="Grigoriev I.V."/>
            <person name="Hibbett D.S."/>
            <person name="Martin F."/>
        </authorList>
    </citation>
    <scope>NUCLEOTIDE SEQUENCE [LARGE SCALE GENOMIC DNA]</scope>
    <source>
        <strain evidence="10">Marx 270</strain>
    </source>
</reference>
<dbReference type="GO" id="GO:0000978">
    <property type="term" value="F:RNA polymerase II cis-regulatory region sequence-specific DNA binding"/>
    <property type="evidence" value="ECO:0007669"/>
    <property type="project" value="TreeGrafter"/>
</dbReference>
<organism evidence="9 10">
    <name type="scientific">Pisolithus tinctorius Marx 270</name>
    <dbReference type="NCBI Taxonomy" id="870435"/>
    <lineage>
        <taxon>Eukaryota</taxon>
        <taxon>Fungi</taxon>
        <taxon>Dikarya</taxon>
        <taxon>Basidiomycota</taxon>
        <taxon>Agaricomycotina</taxon>
        <taxon>Agaricomycetes</taxon>
        <taxon>Agaricomycetidae</taxon>
        <taxon>Boletales</taxon>
        <taxon>Sclerodermatineae</taxon>
        <taxon>Pisolithaceae</taxon>
        <taxon>Pisolithus</taxon>
    </lineage>
</organism>
<dbReference type="PROSITE" id="PS50071">
    <property type="entry name" value="HOMEOBOX_2"/>
    <property type="match status" value="1"/>
</dbReference>
<dbReference type="EMBL" id="KN831957">
    <property type="protein sequence ID" value="KIO08620.1"/>
    <property type="molecule type" value="Genomic_DNA"/>
</dbReference>